<sequence>MATAGCDRCDWCDIKAAFSVTFAPCSCALISGQGHRPAAAQAQPAGAQAARSRTARGMQPGTPGPAGWGSLSWASGQAAPIDA</sequence>
<dbReference type="Proteomes" id="UP000485058">
    <property type="component" value="Unassembled WGS sequence"/>
</dbReference>
<feature type="compositionally biased region" description="Low complexity" evidence="1">
    <location>
        <begin position="38"/>
        <end position="50"/>
    </location>
</feature>
<proteinExistence type="predicted"/>
<evidence type="ECO:0000313" key="3">
    <source>
        <dbReference type="Proteomes" id="UP000485058"/>
    </source>
</evidence>
<gene>
    <name evidence="2" type="ORF">HaLaN_12390</name>
</gene>
<evidence type="ECO:0000313" key="2">
    <source>
        <dbReference type="EMBL" id="GFH16044.1"/>
    </source>
</evidence>
<dbReference type="AlphaFoldDB" id="A0A699ZB05"/>
<evidence type="ECO:0000256" key="1">
    <source>
        <dbReference type="SAM" id="MobiDB-lite"/>
    </source>
</evidence>
<accession>A0A699ZB05</accession>
<comment type="caution">
    <text evidence="2">The sequence shown here is derived from an EMBL/GenBank/DDBJ whole genome shotgun (WGS) entry which is preliminary data.</text>
</comment>
<name>A0A699ZB05_HAELA</name>
<reference evidence="2 3" key="1">
    <citation type="submission" date="2020-02" db="EMBL/GenBank/DDBJ databases">
        <title>Draft genome sequence of Haematococcus lacustris strain NIES-144.</title>
        <authorList>
            <person name="Morimoto D."/>
            <person name="Nakagawa S."/>
            <person name="Yoshida T."/>
            <person name="Sawayama S."/>
        </authorList>
    </citation>
    <scope>NUCLEOTIDE SEQUENCE [LARGE SCALE GENOMIC DNA]</scope>
    <source>
        <strain evidence="2 3">NIES-144</strain>
    </source>
</reference>
<feature type="region of interest" description="Disordered" evidence="1">
    <location>
        <begin position="38"/>
        <end position="83"/>
    </location>
</feature>
<keyword evidence="3" id="KW-1185">Reference proteome</keyword>
<organism evidence="2 3">
    <name type="scientific">Haematococcus lacustris</name>
    <name type="common">Green alga</name>
    <name type="synonym">Haematococcus pluvialis</name>
    <dbReference type="NCBI Taxonomy" id="44745"/>
    <lineage>
        <taxon>Eukaryota</taxon>
        <taxon>Viridiplantae</taxon>
        <taxon>Chlorophyta</taxon>
        <taxon>core chlorophytes</taxon>
        <taxon>Chlorophyceae</taxon>
        <taxon>CS clade</taxon>
        <taxon>Chlamydomonadales</taxon>
        <taxon>Haematococcaceae</taxon>
        <taxon>Haematococcus</taxon>
    </lineage>
</organism>
<protein>
    <submittedName>
        <fullName evidence="2">Uncharacterized protein</fullName>
    </submittedName>
</protein>
<dbReference type="EMBL" id="BLLF01000936">
    <property type="protein sequence ID" value="GFH16044.1"/>
    <property type="molecule type" value="Genomic_DNA"/>
</dbReference>